<protein>
    <submittedName>
        <fullName evidence="5">L-lactate utilization operon repressor</fullName>
    </submittedName>
</protein>
<keyword evidence="3" id="KW-0804">Transcription</keyword>
<organism evidence="5 6">
    <name type="scientific">Anaerostipes hadrus</name>
    <dbReference type="NCBI Taxonomy" id="649756"/>
    <lineage>
        <taxon>Bacteria</taxon>
        <taxon>Bacillati</taxon>
        <taxon>Bacillota</taxon>
        <taxon>Clostridia</taxon>
        <taxon>Lachnospirales</taxon>
        <taxon>Lachnospiraceae</taxon>
        <taxon>Anaerostipes</taxon>
    </lineage>
</organism>
<dbReference type="SMART" id="SM00895">
    <property type="entry name" value="FCD"/>
    <property type="match status" value="1"/>
</dbReference>
<dbReference type="RefSeq" id="WP_055072296.1">
    <property type="nucleotide sequence ID" value="NZ_CAXSPF010000006.1"/>
</dbReference>
<evidence type="ECO:0000313" key="5">
    <source>
        <dbReference type="EMBL" id="CUM75206.1"/>
    </source>
</evidence>
<dbReference type="Proteomes" id="UP000095553">
    <property type="component" value="Unassembled WGS sequence"/>
</dbReference>
<dbReference type="PRINTS" id="PR00035">
    <property type="entry name" value="HTHGNTR"/>
</dbReference>
<accession>A0A173RBT0</accession>
<dbReference type="SUPFAM" id="SSF46785">
    <property type="entry name" value="Winged helix' DNA-binding domain"/>
    <property type="match status" value="1"/>
</dbReference>
<dbReference type="AlphaFoldDB" id="A0A173RBT0"/>
<dbReference type="InterPro" id="IPR036388">
    <property type="entry name" value="WH-like_DNA-bd_sf"/>
</dbReference>
<sequence>MEKTKKAYEIVIDNIKEQIMNQELVLGQGLPPEREISEKLGVSRNSVREALKILTVMGVVSSRQGAGNYISGNFKGYMVDALSMMFMLDQLDYDQINQIRIGLEMQAYALAVRNAETKDIIELQEYVNALDQSTDDEEKTIYDKKIHYAIAKASGNVLIVNILDALSEVMDIFIFEMRREILRTEKRKGMLQEAHKQIVECLLKRDVVNGQKALMNHFDMIDNIIHKEL</sequence>
<dbReference type="CDD" id="cd07377">
    <property type="entry name" value="WHTH_GntR"/>
    <property type="match status" value="1"/>
</dbReference>
<dbReference type="GO" id="GO:0003677">
    <property type="term" value="F:DNA binding"/>
    <property type="evidence" value="ECO:0007669"/>
    <property type="project" value="UniProtKB-KW"/>
</dbReference>
<evidence type="ECO:0000256" key="2">
    <source>
        <dbReference type="ARBA" id="ARBA00023125"/>
    </source>
</evidence>
<evidence type="ECO:0000259" key="4">
    <source>
        <dbReference type="PROSITE" id="PS50949"/>
    </source>
</evidence>
<dbReference type="GO" id="GO:0003700">
    <property type="term" value="F:DNA-binding transcription factor activity"/>
    <property type="evidence" value="ECO:0007669"/>
    <property type="project" value="InterPro"/>
</dbReference>
<keyword evidence="1" id="KW-0805">Transcription regulation</keyword>
<dbReference type="SUPFAM" id="SSF48008">
    <property type="entry name" value="GntR ligand-binding domain-like"/>
    <property type="match status" value="1"/>
</dbReference>
<name>A0A173RBT0_ANAHA</name>
<dbReference type="PANTHER" id="PTHR43537:SF5">
    <property type="entry name" value="UXU OPERON TRANSCRIPTIONAL REGULATOR"/>
    <property type="match status" value="1"/>
</dbReference>
<dbReference type="PROSITE" id="PS50949">
    <property type="entry name" value="HTH_GNTR"/>
    <property type="match status" value="1"/>
</dbReference>
<reference evidence="5 6" key="1">
    <citation type="submission" date="2015-09" db="EMBL/GenBank/DDBJ databases">
        <authorList>
            <consortium name="Pathogen Informatics"/>
        </authorList>
    </citation>
    <scope>NUCLEOTIDE SEQUENCE [LARGE SCALE GENOMIC DNA]</scope>
    <source>
        <strain evidence="5 6">2789STDY5834959</strain>
    </source>
</reference>
<dbReference type="InterPro" id="IPR036390">
    <property type="entry name" value="WH_DNA-bd_sf"/>
</dbReference>
<dbReference type="SMART" id="SM00345">
    <property type="entry name" value="HTH_GNTR"/>
    <property type="match status" value="1"/>
</dbReference>
<evidence type="ECO:0000313" key="6">
    <source>
        <dbReference type="Proteomes" id="UP000095553"/>
    </source>
</evidence>
<proteinExistence type="predicted"/>
<dbReference type="PANTHER" id="PTHR43537">
    <property type="entry name" value="TRANSCRIPTIONAL REGULATOR, GNTR FAMILY"/>
    <property type="match status" value="1"/>
</dbReference>
<feature type="domain" description="HTH gntR-type" evidence="4">
    <location>
        <begin position="5"/>
        <end position="73"/>
    </location>
</feature>
<evidence type="ECO:0000256" key="3">
    <source>
        <dbReference type="ARBA" id="ARBA00023163"/>
    </source>
</evidence>
<dbReference type="InterPro" id="IPR000524">
    <property type="entry name" value="Tscrpt_reg_HTH_GntR"/>
</dbReference>
<dbReference type="InterPro" id="IPR008920">
    <property type="entry name" value="TF_FadR/GntR_C"/>
</dbReference>
<evidence type="ECO:0000256" key="1">
    <source>
        <dbReference type="ARBA" id="ARBA00023015"/>
    </source>
</evidence>
<dbReference type="Gene3D" id="1.10.10.10">
    <property type="entry name" value="Winged helix-like DNA-binding domain superfamily/Winged helix DNA-binding domain"/>
    <property type="match status" value="1"/>
</dbReference>
<dbReference type="Pfam" id="PF07729">
    <property type="entry name" value="FCD"/>
    <property type="match status" value="1"/>
</dbReference>
<dbReference type="InterPro" id="IPR011711">
    <property type="entry name" value="GntR_C"/>
</dbReference>
<gene>
    <name evidence="5" type="primary">lutR</name>
    <name evidence="5" type="ORF">ERS852571_00388</name>
</gene>
<dbReference type="Gene3D" id="1.20.120.530">
    <property type="entry name" value="GntR ligand-binding domain-like"/>
    <property type="match status" value="1"/>
</dbReference>
<dbReference type="Pfam" id="PF00392">
    <property type="entry name" value="GntR"/>
    <property type="match status" value="1"/>
</dbReference>
<dbReference type="EMBL" id="CYXY01000002">
    <property type="protein sequence ID" value="CUM75206.1"/>
    <property type="molecule type" value="Genomic_DNA"/>
</dbReference>
<keyword evidence="2" id="KW-0238">DNA-binding</keyword>